<gene>
    <name evidence="2" type="ORF">HSB1_22470</name>
</gene>
<feature type="compositionally biased region" description="Gly residues" evidence="1">
    <location>
        <begin position="1"/>
        <end position="11"/>
    </location>
</feature>
<evidence type="ECO:0000256" key="1">
    <source>
        <dbReference type="SAM" id="MobiDB-lite"/>
    </source>
</evidence>
<feature type="region of interest" description="Disordered" evidence="1">
    <location>
        <begin position="1"/>
        <end position="52"/>
    </location>
</feature>
<accession>J3JF15</accession>
<dbReference type="AlphaFoldDB" id="J3JF15"/>
<name>J3JF15_9EURY</name>
<proteinExistence type="predicted"/>
<comment type="caution">
    <text evidence="2">The sequence shown here is derived from an EMBL/GenBank/DDBJ whole genome shotgun (WGS) entry which is preliminary data.</text>
</comment>
<feature type="compositionally biased region" description="Basic and acidic residues" evidence="1">
    <location>
        <begin position="25"/>
        <end position="36"/>
    </location>
</feature>
<organism evidence="2 3">
    <name type="scientific">Halogranum salarium B-1</name>
    <dbReference type="NCBI Taxonomy" id="1210908"/>
    <lineage>
        <taxon>Archaea</taxon>
        <taxon>Methanobacteriati</taxon>
        <taxon>Methanobacteriota</taxon>
        <taxon>Stenosarchaea group</taxon>
        <taxon>Halobacteria</taxon>
        <taxon>Halobacteriales</taxon>
        <taxon>Haloferacaceae</taxon>
    </lineage>
</organism>
<protein>
    <submittedName>
        <fullName evidence="2">Uncharacterized protein</fullName>
    </submittedName>
</protein>
<dbReference type="Proteomes" id="UP000007813">
    <property type="component" value="Unassembled WGS sequence"/>
</dbReference>
<evidence type="ECO:0000313" key="3">
    <source>
        <dbReference type="Proteomes" id="UP000007813"/>
    </source>
</evidence>
<reference evidence="2 3" key="1">
    <citation type="journal article" date="2012" name="J. Bacteriol.">
        <title>Draft Genome Sequence of the Extremely Halophilic Archaeon Halogranum salarium B-1T.</title>
        <authorList>
            <person name="Kim K.K."/>
            <person name="Lee K.C."/>
            <person name="Lee J.S."/>
        </authorList>
    </citation>
    <scope>NUCLEOTIDE SEQUENCE [LARGE SCALE GENOMIC DNA]</scope>
    <source>
        <strain evidence="2 3">B-1</strain>
    </source>
</reference>
<feature type="compositionally biased region" description="Basic residues" evidence="1">
    <location>
        <begin position="12"/>
        <end position="24"/>
    </location>
</feature>
<sequence>MEGGYCFGGTHHGTRQRASRRTQRGSRDGVRTEHTAPDSARLVARNAEAVTV</sequence>
<dbReference type="EMBL" id="ALJD01000006">
    <property type="protein sequence ID" value="EJN58826.1"/>
    <property type="molecule type" value="Genomic_DNA"/>
</dbReference>
<evidence type="ECO:0000313" key="2">
    <source>
        <dbReference type="EMBL" id="EJN58826.1"/>
    </source>
</evidence>